<gene>
    <name evidence="2" type="primary">LOC113473870</name>
</gene>
<dbReference type="RefSeq" id="XP_026689109.1">
    <property type="nucleotide sequence ID" value="XM_026833308.1"/>
</dbReference>
<protein>
    <submittedName>
        <fullName evidence="2">IQ and AAA domain-containing protein 1-like</fullName>
    </submittedName>
</protein>
<evidence type="ECO:0000313" key="1">
    <source>
        <dbReference type="Proteomes" id="UP000079169"/>
    </source>
</evidence>
<dbReference type="KEGG" id="dci:113473870"/>
<dbReference type="PANTHER" id="PTHR14690:SF0">
    <property type="entry name" value="IQ MOTIF CONTAINING WITH AAA DOMAIN 1"/>
    <property type="match status" value="1"/>
</dbReference>
<dbReference type="AlphaFoldDB" id="A0A3Q0JL37"/>
<organism evidence="1 2">
    <name type="scientific">Diaphorina citri</name>
    <name type="common">Asian citrus psyllid</name>
    <dbReference type="NCBI Taxonomy" id="121845"/>
    <lineage>
        <taxon>Eukaryota</taxon>
        <taxon>Metazoa</taxon>
        <taxon>Ecdysozoa</taxon>
        <taxon>Arthropoda</taxon>
        <taxon>Hexapoda</taxon>
        <taxon>Insecta</taxon>
        <taxon>Pterygota</taxon>
        <taxon>Neoptera</taxon>
        <taxon>Paraneoptera</taxon>
        <taxon>Hemiptera</taxon>
        <taxon>Sternorrhyncha</taxon>
        <taxon>Psylloidea</taxon>
        <taxon>Psyllidae</taxon>
        <taxon>Diaphorininae</taxon>
        <taxon>Diaphorina</taxon>
    </lineage>
</organism>
<feature type="non-terminal residue" evidence="2">
    <location>
        <position position="1"/>
    </location>
</feature>
<accession>A0A3Q0JL37</accession>
<dbReference type="STRING" id="121845.A0A3Q0JL37"/>
<reference evidence="2" key="1">
    <citation type="submission" date="2025-08" db="UniProtKB">
        <authorList>
            <consortium name="RefSeq"/>
        </authorList>
    </citation>
    <scope>IDENTIFICATION</scope>
</reference>
<proteinExistence type="predicted"/>
<sequence length="66" mass="7591">GRRSGKKNKKKREKDLTPDRTLESLFEELVANGIIKKYPETPIYAFCGERSYAAHDLREQGKDPLP</sequence>
<dbReference type="PaxDb" id="121845-A0A3Q0JL37"/>
<dbReference type="Proteomes" id="UP000079169">
    <property type="component" value="Unplaced"/>
</dbReference>
<dbReference type="InterPro" id="IPR052267">
    <property type="entry name" value="N-DRC_Component"/>
</dbReference>
<dbReference type="PANTHER" id="PTHR14690">
    <property type="entry name" value="IQ MOTIF CONTAINING WITH AAA DOMAIN 1"/>
    <property type="match status" value="1"/>
</dbReference>
<name>A0A3Q0JL37_DIACI</name>
<feature type="non-terminal residue" evidence="2">
    <location>
        <position position="66"/>
    </location>
</feature>
<dbReference type="GeneID" id="113473870"/>
<keyword evidence="1" id="KW-1185">Reference proteome</keyword>
<evidence type="ECO:0000313" key="2">
    <source>
        <dbReference type="RefSeq" id="XP_026689109.1"/>
    </source>
</evidence>